<name>S9S9B5_9RHOB</name>
<comment type="caution">
    <text evidence="2">The sequence shown here is derived from an EMBL/GenBank/DDBJ whole genome shotgun (WGS) entry which is preliminary data.</text>
</comment>
<dbReference type="SMART" id="SM00287">
    <property type="entry name" value="SH3b"/>
    <property type="match status" value="1"/>
</dbReference>
<protein>
    <submittedName>
        <fullName evidence="2">Bacterial SH3 domain protein</fullName>
    </submittedName>
</protein>
<dbReference type="STRING" id="1123069.ruthe_03083"/>
<feature type="domain" description="SH3b" evidence="1">
    <location>
        <begin position="50"/>
        <end position="113"/>
    </location>
</feature>
<reference evidence="2 3" key="1">
    <citation type="journal article" date="2013" name="Stand. Genomic Sci.">
        <title>Genome sequence of the reddish-pigmented Rubellimicrobium thermophilum type strain (DSM 16684(T)), a member of the Roseobacter clade.</title>
        <authorList>
            <person name="Fiebig A."/>
            <person name="Riedel T."/>
            <person name="Gronow S."/>
            <person name="Petersen J."/>
            <person name="Klenk H.P."/>
            <person name="Goker M."/>
        </authorList>
    </citation>
    <scope>NUCLEOTIDE SEQUENCE [LARGE SCALE GENOMIC DNA]</scope>
    <source>
        <strain evidence="2 3">DSM 16684</strain>
    </source>
</reference>
<sequence>MPPGDALATIAPDLAGRIEEALATALVAPQTATGTAADAAAAGDASGIPGGFRIVTGDRVNMRAGPGTGFEVVGQLVAGQRTEVLGAEGNWLRVRGEDGTEGWMSARYLAPLPDG</sequence>
<evidence type="ECO:0000259" key="1">
    <source>
        <dbReference type="PROSITE" id="PS51781"/>
    </source>
</evidence>
<dbReference type="HOGENOM" id="CLU_162725_0_0_5"/>
<dbReference type="EMBL" id="AOLV01000038">
    <property type="protein sequence ID" value="EPX82859.1"/>
    <property type="molecule type" value="Genomic_DNA"/>
</dbReference>
<dbReference type="Proteomes" id="UP000015346">
    <property type="component" value="Unassembled WGS sequence"/>
</dbReference>
<evidence type="ECO:0000313" key="3">
    <source>
        <dbReference type="Proteomes" id="UP000015346"/>
    </source>
</evidence>
<dbReference type="Pfam" id="PF08239">
    <property type="entry name" value="SH3_3"/>
    <property type="match status" value="1"/>
</dbReference>
<dbReference type="AlphaFoldDB" id="S9S9B5"/>
<dbReference type="RefSeq" id="WP_021099141.1">
    <property type="nucleotide sequence ID" value="NZ_KE557324.1"/>
</dbReference>
<dbReference type="Gene3D" id="2.30.30.40">
    <property type="entry name" value="SH3 Domains"/>
    <property type="match status" value="1"/>
</dbReference>
<keyword evidence="3" id="KW-1185">Reference proteome</keyword>
<gene>
    <name evidence="2" type="ORF">ruthe_03083</name>
</gene>
<evidence type="ECO:0000313" key="2">
    <source>
        <dbReference type="EMBL" id="EPX82859.1"/>
    </source>
</evidence>
<proteinExistence type="predicted"/>
<dbReference type="OrthoDB" id="7433551at2"/>
<accession>S9S9B5</accession>
<dbReference type="PROSITE" id="PS51781">
    <property type="entry name" value="SH3B"/>
    <property type="match status" value="1"/>
</dbReference>
<organism evidence="2 3">
    <name type="scientific">Rubellimicrobium thermophilum DSM 16684</name>
    <dbReference type="NCBI Taxonomy" id="1123069"/>
    <lineage>
        <taxon>Bacteria</taxon>
        <taxon>Pseudomonadati</taxon>
        <taxon>Pseudomonadota</taxon>
        <taxon>Alphaproteobacteria</taxon>
        <taxon>Rhodobacterales</taxon>
        <taxon>Roseobacteraceae</taxon>
        <taxon>Rubellimicrobium</taxon>
    </lineage>
</organism>
<dbReference type="InterPro" id="IPR003646">
    <property type="entry name" value="SH3-like_bac-type"/>
</dbReference>